<evidence type="ECO:0000313" key="1">
    <source>
        <dbReference type="EMBL" id="QSQ18359.1"/>
    </source>
</evidence>
<keyword evidence="2" id="KW-1185">Reference proteome</keyword>
<proteinExistence type="predicted"/>
<dbReference type="Proteomes" id="UP000663090">
    <property type="component" value="Chromosome"/>
</dbReference>
<organism evidence="1 2">
    <name type="scientific">Myxococcus landrumensis</name>
    <dbReference type="NCBI Taxonomy" id="2813577"/>
    <lineage>
        <taxon>Bacteria</taxon>
        <taxon>Pseudomonadati</taxon>
        <taxon>Myxococcota</taxon>
        <taxon>Myxococcia</taxon>
        <taxon>Myxococcales</taxon>
        <taxon>Cystobacterineae</taxon>
        <taxon>Myxococcaceae</taxon>
        <taxon>Myxococcus</taxon>
    </lineage>
</organism>
<gene>
    <name evidence="1" type="ORF">JY572_21920</name>
</gene>
<name>A0ABX7NHS7_9BACT</name>
<evidence type="ECO:0008006" key="3">
    <source>
        <dbReference type="Google" id="ProtNLM"/>
    </source>
</evidence>
<sequence>MSAPPRSHPLSREALVPAVRAVVEELLAGRFVAVTPPEGERLSRCLLHEPTPPTFEELLARLYAAPAHGRDVFGDEGSAFALMKLAIHLYGAPSRLATVPGDLVISNHREDAVPSPFWVPGNLKVEGSLTVDEGAWLLCTGDVQVGGTTLDDEPGSVIAVGGSLTTTRLCTMGAVTIGGRLEVSDSLLAWRNDYRLVVEGGLRAGLLVAWDHTVHAEVSAGVRLEADATPEVLHAHLRADILTGEGRAMTLDVEAADGVLRRDESLRA</sequence>
<dbReference type="EMBL" id="CP071091">
    <property type="protein sequence ID" value="QSQ18359.1"/>
    <property type="molecule type" value="Genomic_DNA"/>
</dbReference>
<accession>A0ABX7NHS7</accession>
<protein>
    <recommendedName>
        <fullName evidence="3">DUF342 domain-containing protein</fullName>
    </recommendedName>
</protein>
<evidence type="ECO:0000313" key="2">
    <source>
        <dbReference type="Proteomes" id="UP000663090"/>
    </source>
</evidence>
<reference evidence="1 2" key="1">
    <citation type="submission" date="2021-02" db="EMBL/GenBank/DDBJ databases">
        <title>De Novo genome assembly of isolated myxobacteria.</title>
        <authorList>
            <person name="Stevens D.C."/>
        </authorList>
    </citation>
    <scope>NUCLEOTIDE SEQUENCE [LARGE SCALE GENOMIC DNA]</scope>
    <source>
        <strain evidence="1 2">SCHIC003</strain>
    </source>
</reference>